<evidence type="ECO:0000256" key="1">
    <source>
        <dbReference type="ARBA" id="ARBA00001946"/>
    </source>
</evidence>
<organism evidence="7 8">
    <name type="scientific">bacterium (Candidatus Ratteibacteria) CG01_land_8_20_14_3_00_40_19</name>
    <dbReference type="NCBI Taxonomy" id="2014290"/>
    <lineage>
        <taxon>Bacteria</taxon>
        <taxon>Candidatus Ratteibacteria</taxon>
    </lineage>
</organism>
<dbReference type="Gene3D" id="3.40.50.1010">
    <property type="entry name" value="5'-nuclease"/>
    <property type="match status" value="1"/>
</dbReference>
<gene>
    <name evidence="7" type="ORF">COS11_01515</name>
</gene>
<evidence type="ECO:0000313" key="8">
    <source>
        <dbReference type="Proteomes" id="UP000228886"/>
    </source>
</evidence>
<keyword evidence="5" id="KW-1133">Transmembrane helix</keyword>
<keyword evidence="2" id="KW-0540">Nuclease</keyword>
<name>A0A2M7E9Z8_9BACT</name>
<feature type="transmembrane region" description="Helical" evidence="5">
    <location>
        <begin position="5"/>
        <end position="22"/>
    </location>
</feature>
<dbReference type="InterPro" id="IPR002792">
    <property type="entry name" value="TRAM_dom"/>
</dbReference>
<dbReference type="CDD" id="cd09877">
    <property type="entry name" value="PIN_YacL-like"/>
    <property type="match status" value="1"/>
</dbReference>
<comment type="cofactor">
    <cofactor evidence="1">
        <name>Mg(2+)</name>
        <dbReference type="ChEBI" id="CHEBI:18420"/>
    </cofactor>
</comment>
<comment type="caution">
    <text evidence="7">The sequence shown here is derived from an EMBL/GenBank/DDBJ whole genome shotgun (WGS) entry which is preliminary data.</text>
</comment>
<keyword evidence="3" id="KW-0378">Hydrolase</keyword>
<evidence type="ECO:0000256" key="4">
    <source>
        <dbReference type="ARBA" id="ARBA00022842"/>
    </source>
</evidence>
<evidence type="ECO:0000256" key="5">
    <source>
        <dbReference type="SAM" id="Phobius"/>
    </source>
</evidence>
<reference evidence="8" key="1">
    <citation type="submission" date="2017-09" db="EMBL/GenBank/DDBJ databases">
        <title>Depth-based differentiation of microbial function through sediment-hosted aquifers and enrichment of novel symbionts in the deep terrestrial subsurface.</title>
        <authorList>
            <person name="Probst A.J."/>
            <person name="Ladd B."/>
            <person name="Jarett J.K."/>
            <person name="Geller-Mcgrath D.E."/>
            <person name="Sieber C.M.K."/>
            <person name="Emerson J.B."/>
            <person name="Anantharaman K."/>
            <person name="Thomas B.C."/>
            <person name="Malmstrom R."/>
            <person name="Stieglmeier M."/>
            <person name="Klingl A."/>
            <person name="Woyke T."/>
            <person name="Ryan C.M."/>
            <person name="Banfield J.F."/>
        </authorList>
    </citation>
    <scope>NUCLEOTIDE SEQUENCE [LARGE SCALE GENOMIC DNA]</scope>
</reference>
<dbReference type="PANTHER" id="PTHR11603:SF147">
    <property type="entry name" value="MEMBRANE PROTEIN"/>
    <property type="match status" value="1"/>
</dbReference>
<accession>A0A2M7E9Z8</accession>
<keyword evidence="4" id="KW-0460">Magnesium</keyword>
<proteinExistence type="predicted"/>
<evidence type="ECO:0000256" key="2">
    <source>
        <dbReference type="ARBA" id="ARBA00022722"/>
    </source>
</evidence>
<dbReference type="GO" id="GO:0016787">
    <property type="term" value="F:hydrolase activity"/>
    <property type="evidence" value="ECO:0007669"/>
    <property type="project" value="UniProtKB-KW"/>
</dbReference>
<dbReference type="SMART" id="SM00670">
    <property type="entry name" value="PINc"/>
    <property type="match status" value="1"/>
</dbReference>
<dbReference type="InterPro" id="IPR029060">
    <property type="entry name" value="PIN-like_dom_sf"/>
</dbReference>
<keyword evidence="5" id="KW-0472">Membrane</keyword>
<dbReference type="GO" id="GO:0004518">
    <property type="term" value="F:nuclease activity"/>
    <property type="evidence" value="ECO:0007669"/>
    <property type="project" value="UniProtKB-KW"/>
</dbReference>
<evidence type="ECO:0000313" key="7">
    <source>
        <dbReference type="EMBL" id="PIV64563.1"/>
    </source>
</evidence>
<dbReference type="PANTHER" id="PTHR11603">
    <property type="entry name" value="AAA FAMILY ATPASE"/>
    <property type="match status" value="1"/>
</dbReference>
<feature type="domain" description="TRAM" evidence="6">
    <location>
        <begin position="257"/>
        <end position="318"/>
    </location>
</feature>
<sequence>MSFNLFRIGFIILSAVGGYFLASKNSISGALVGFGGSVIIVGMEMLLQKISVKRLLLAALGLISGLVTAILLSNFILLIPVEKMVELYIRFGLYFAFCYLGVMIAVRQAKEVGFLFPYLSEKKQEGKGILIIDSSVIIDGRLYDICKIGFLPYTLIVPNFIIQELQTIADSSNDLKRQKGRRGLEMLNKMRKDSSLNVRVHEIGFPELIETDSKLVKLALAMNGKILTNDYNLAKVAEVQNVEVLNLNNLATLLKPKLLAGETFRLKIIREGKEETQGVGYLEDGTMVVVENGKEAVGKTVDIIINSTIQTVSGRMIFAELK</sequence>
<dbReference type="InterPro" id="IPR002716">
    <property type="entry name" value="PIN_dom"/>
</dbReference>
<feature type="transmembrane region" description="Helical" evidence="5">
    <location>
        <begin position="59"/>
        <end position="81"/>
    </location>
</feature>
<feature type="transmembrane region" description="Helical" evidence="5">
    <location>
        <begin position="28"/>
        <end position="47"/>
    </location>
</feature>
<dbReference type="EMBL" id="PETL01000077">
    <property type="protein sequence ID" value="PIV64563.1"/>
    <property type="molecule type" value="Genomic_DNA"/>
</dbReference>
<feature type="transmembrane region" description="Helical" evidence="5">
    <location>
        <begin position="87"/>
        <end position="106"/>
    </location>
</feature>
<dbReference type="Proteomes" id="UP000228886">
    <property type="component" value="Unassembled WGS sequence"/>
</dbReference>
<protein>
    <recommendedName>
        <fullName evidence="6">TRAM domain-containing protein</fullName>
    </recommendedName>
</protein>
<dbReference type="Pfam" id="PF01938">
    <property type="entry name" value="TRAM"/>
    <property type="match status" value="1"/>
</dbReference>
<dbReference type="AlphaFoldDB" id="A0A2M7E9Z8"/>
<evidence type="ECO:0000256" key="3">
    <source>
        <dbReference type="ARBA" id="ARBA00022801"/>
    </source>
</evidence>
<dbReference type="InterPro" id="IPR052041">
    <property type="entry name" value="Nucleic_acid_metab_PIN/TRAM"/>
</dbReference>
<dbReference type="SUPFAM" id="SSF88723">
    <property type="entry name" value="PIN domain-like"/>
    <property type="match status" value="1"/>
</dbReference>
<evidence type="ECO:0000259" key="6">
    <source>
        <dbReference type="PROSITE" id="PS50926"/>
    </source>
</evidence>
<dbReference type="PROSITE" id="PS50926">
    <property type="entry name" value="TRAM"/>
    <property type="match status" value="1"/>
</dbReference>
<keyword evidence="5" id="KW-0812">Transmembrane</keyword>